<comment type="caution">
    <text evidence="1">The sequence shown here is derived from an EMBL/GenBank/DDBJ whole genome shotgun (WGS) entry which is preliminary data.</text>
</comment>
<dbReference type="Proteomes" id="UP001165960">
    <property type="component" value="Unassembled WGS sequence"/>
</dbReference>
<reference evidence="1" key="1">
    <citation type="submission" date="2022-04" db="EMBL/GenBank/DDBJ databases">
        <title>Genome of the entomopathogenic fungus Entomophthora muscae.</title>
        <authorList>
            <person name="Elya C."/>
            <person name="Lovett B.R."/>
            <person name="Lee E."/>
            <person name="Macias A.M."/>
            <person name="Hajek A.E."/>
            <person name="De Bivort B.L."/>
            <person name="Kasson M.T."/>
            <person name="De Fine Licht H.H."/>
            <person name="Stajich J.E."/>
        </authorList>
    </citation>
    <scope>NUCLEOTIDE SEQUENCE</scope>
    <source>
        <strain evidence="1">Berkeley</strain>
    </source>
</reference>
<sequence>MAVELGSDNQLLTPYVSLKENTSSSCSHSRSRKAYALAIFTTLSQENHITGMSTFVEKEATPWDQTQSKLPPTPKANLPLHAYPLEKLVASLKRNETILNNSRAIESLPDKGKKLIESNALIREAIRFKTKQPKQGPVRRKSPDKASIPPHLGTLDSQLQKLTLSASSLGSSGTSSSDRQSLSSVASDASPGKSRTGPPRQSLQGNSAMSLREALRMRHEEEMRVKEQELRFQAERARSGSHHIRHHPYYDFVEDDSDDFDGFSEDEYL</sequence>
<protein>
    <submittedName>
        <fullName evidence="1">Uncharacterized protein</fullName>
    </submittedName>
</protein>
<keyword evidence="2" id="KW-1185">Reference proteome</keyword>
<dbReference type="EMBL" id="QTSX02002270">
    <property type="protein sequence ID" value="KAJ9076535.1"/>
    <property type="molecule type" value="Genomic_DNA"/>
</dbReference>
<name>A0ACC2TPN4_9FUNG</name>
<proteinExistence type="predicted"/>
<organism evidence="1 2">
    <name type="scientific">Entomophthora muscae</name>
    <dbReference type="NCBI Taxonomy" id="34485"/>
    <lineage>
        <taxon>Eukaryota</taxon>
        <taxon>Fungi</taxon>
        <taxon>Fungi incertae sedis</taxon>
        <taxon>Zoopagomycota</taxon>
        <taxon>Entomophthoromycotina</taxon>
        <taxon>Entomophthoromycetes</taxon>
        <taxon>Entomophthorales</taxon>
        <taxon>Entomophthoraceae</taxon>
        <taxon>Entomophthora</taxon>
    </lineage>
</organism>
<gene>
    <name evidence="1" type="ORF">DSO57_1025232</name>
</gene>
<evidence type="ECO:0000313" key="1">
    <source>
        <dbReference type="EMBL" id="KAJ9076535.1"/>
    </source>
</evidence>
<accession>A0ACC2TPN4</accession>
<evidence type="ECO:0000313" key="2">
    <source>
        <dbReference type="Proteomes" id="UP001165960"/>
    </source>
</evidence>